<comment type="caution">
    <text evidence="2">The sequence shown here is derived from an EMBL/GenBank/DDBJ whole genome shotgun (WGS) entry which is preliminary data.</text>
</comment>
<keyword evidence="3" id="KW-1185">Reference proteome</keyword>
<proteinExistence type="predicted"/>
<evidence type="ECO:0000313" key="2">
    <source>
        <dbReference type="EMBL" id="KAL3881072.1"/>
    </source>
</evidence>
<evidence type="ECO:0000256" key="1">
    <source>
        <dbReference type="SAM" id="MobiDB-lite"/>
    </source>
</evidence>
<organism evidence="2 3">
    <name type="scientific">Sinanodonta woodiana</name>
    <name type="common">Chinese pond mussel</name>
    <name type="synonym">Anodonta woodiana</name>
    <dbReference type="NCBI Taxonomy" id="1069815"/>
    <lineage>
        <taxon>Eukaryota</taxon>
        <taxon>Metazoa</taxon>
        <taxon>Spiralia</taxon>
        <taxon>Lophotrochozoa</taxon>
        <taxon>Mollusca</taxon>
        <taxon>Bivalvia</taxon>
        <taxon>Autobranchia</taxon>
        <taxon>Heteroconchia</taxon>
        <taxon>Palaeoheterodonta</taxon>
        <taxon>Unionida</taxon>
        <taxon>Unionoidea</taxon>
        <taxon>Unionidae</taxon>
        <taxon>Unioninae</taxon>
        <taxon>Sinanodonta</taxon>
    </lineage>
</organism>
<feature type="compositionally biased region" description="Polar residues" evidence="1">
    <location>
        <begin position="1"/>
        <end position="11"/>
    </location>
</feature>
<protein>
    <submittedName>
        <fullName evidence="2">Uncharacterized protein</fullName>
    </submittedName>
</protein>
<dbReference type="Proteomes" id="UP001634394">
    <property type="component" value="Unassembled WGS sequence"/>
</dbReference>
<feature type="compositionally biased region" description="Basic and acidic residues" evidence="1">
    <location>
        <begin position="15"/>
        <end position="24"/>
    </location>
</feature>
<dbReference type="AlphaFoldDB" id="A0ABD3X482"/>
<sequence>NTTFFNTSSKIPNGPKEKKGKDSTEPTPQQEFKIFKKIKYLILLNALSRLHWSEKEKDFMNIYLHILEARAVPATVVNPFWNECANKLNKYC</sequence>
<accession>A0ABD3X482</accession>
<dbReference type="EMBL" id="JBJQND010000004">
    <property type="protein sequence ID" value="KAL3881072.1"/>
    <property type="molecule type" value="Genomic_DNA"/>
</dbReference>
<feature type="non-terminal residue" evidence="2">
    <location>
        <position position="1"/>
    </location>
</feature>
<reference evidence="2 3" key="1">
    <citation type="submission" date="2024-11" db="EMBL/GenBank/DDBJ databases">
        <title>Chromosome-level genome assembly of the freshwater bivalve Anodonta woodiana.</title>
        <authorList>
            <person name="Chen X."/>
        </authorList>
    </citation>
    <scope>NUCLEOTIDE SEQUENCE [LARGE SCALE GENOMIC DNA]</scope>
    <source>
        <strain evidence="2">MN2024</strain>
        <tissue evidence="2">Gills</tissue>
    </source>
</reference>
<gene>
    <name evidence="2" type="ORF">ACJMK2_033267</name>
</gene>
<evidence type="ECO:0000313" key="3">
    <source>
        <dbReference type="Proteomes" id="UP001634394"/>
    </source>
</evidence>
<name>A0ABD3X482_SINWO</name>
<feature type="non-terminal residue" evidence="2">
    <location>
        <position position="92"/>
    </location>
</feature>
<feature type="region of interest" description="Disordered" evidence="1">
    <location>
        <begin position="1"/>
        <end position="28"/>
    </location>
</feature>